<sequence>MMTLRPRKIDLVDDAFGYMQPEGLNEGAQKDGPYVCVNEFPEEQMKYQKLKDDASRLLYPSCSPEIQCYQQQLS</sequence>
<keyword evidence="2" id="KW-1185">Reference proteome</keyword>
<accession>A0A7J7MXA7</accession>
<dbReference type="EMBL" id="JACGCM010001193">
    <property type="protein sequence ID" value="KAF6159424.1"/>
    <property type="molecule type" value="Genomic_DNA"/>
</dbReference>
<protein>
    <submittedName>
        <fullName evidence="1">Uncharacterized protein</fullName>
    </submittedName>
</protein>
<dbReference type="Proteomes" id="UP000541444">
    <property type="component" value="Unassembled WGS sequence"/>
</dbReference>
<evidence type="ECO:0000313" key="1">
    <source>
        <dbReference type="EMBL" id="KAF6159424.1"/>
    </source>
</evidence>
<gene>
    <name evidence="1" type="ORF">GIB67_032195</name>
</gene>
<evidence type="ECO:0000313" key="2">
    <source>
        <dbReference type="Proteomes" id="UP000541444"/>
    </source>
</evidence>
<dbReference type="AlphaFoldDB" id="A0A7J7MXA7"/>
<name>A0A7J7MXA7_9MAGN</name>
<proteinExistence type="predicted"/>
<reference evidence="1 2" key="1">
    <citation type="journal article" date="2020" name="IScience">
        <title>Genome Sequencing of the Endangered Kingdonia uniflora (Circaeasteraceae, Ranunculales) Reveals Potential Mechanisms of Evolutionary Specialization.</title>
        <authorList>
            <person name="Sun Y."/>
            <person name="Deng T."/>
            <person name="Zhang A."/>
            <person name="Moore M.J."/>
            <person name="Landis J.B."/>
            <person name="Lin N."/>
            <person name="Zhang H."/>
            <person name="Zhang X."/>
            <person name="Huang J."/>
            <person name="Zhang X."/>
            <person name="Sun H."/>
            <person name="Wang H."/>
        </authorList>
    </citation>
    <scope>NUCLEOTIDE SEQUENCE [LARGE SCALE GENOMIC DNA]</scope>
    <source>
        <strain evidence="1">TB1705</strain>
        <tissue evidence="1">Leaf</tissue>
    </source>
</reference>
<organism evidence="1 2">
    <name type="scientific">Kingdonia uniflora</name>
    <dbReference type="NCBI Taxonomy" id="39325"/>
    <lineage>
        <taxon>Eukaryota</taxon>
        <taxon>Viridiplantae</taxon>
        <taxon>Streptophyta</taxon>
        <taxon>Embryophyta</taxon>
        <taxon>Tracheophyta</taxon>
        <taxon>Spermatophyta</taxon>
        <taxon>Magnoliopsida</taxon>
        <taxon>Ranunculales</taxon>
        <taxon>Circaeasteraceae</taxon>
        <taxon>Kingdonia</taxon>
    </lineage>
</organism>
<comment type="caution">
    <text evidence="1">The sequence shown here is derived from an EMBL/GenBank/DDBJ whole genome shotgun (WGS) entry which is preliminary data.</text>
</comment>